<dbReference type="EMBL" id="JAHQIW010007374">
    <property type="protein sequence ID" value="KAJ1373997.1"/>
    <property type="molecule type" value="Genomic_DNA"/>
</dbReference>
<feature type="region of interest" description="Disordered" evidence="6">
    <location>
        <begin position="198"/>
        <end position="285"/>
    </location>
</feature>
<evidence type="ECO:0000256" key="2">
    <source>
        <dbReference type="ARBA" id="ARBA00006726"/>
    </source>
</evidence>
<evidence type="ECO:0000313" key="8">
    <source>
        <dbReference type="EMBL" id="KAJ1373997.1"/>
    </source>
</evidence>
<dbReference type="PANTHER" id="PTHR10265">
    <property type="entry name" value="CYCLIN-DEPENDENT KINASE INHIBITOR 1"/>
    <property type="match status" value="1"/>
</dbReference>
<dbReference type="Gene3D" id="4.10.365.10">
    <property type="entry name" value="p27"/>
    <property type="match status" value="1"/>
</dbReference>
<gene>
    <name evidence="8" type="ORF">KIN20_036577</name>
</gene>
<protein>
    <recommendedName>
        <fullName evidence="7">Cyclin-dependent kinase inhibitor domain-containing protein</fullName>
    </recommendedName>
</protein>
<proteinExistence type="inferred from homology"/>
<comment type="subcellular location">
    <subcellularLocation>
        <location evidence="1">Nucleus</location>
    </subcellularLocation>
</comment>
<dbReference type="InterPro" id="IPR003175">
    <property type="entry name" value="CDI_dom"/>
</dbReference>
<evidence type="ECO:0000259" key="7">
    <source>
        <dbReference type="Pfam" id="PF02234"/>
    </source>
</evidence>
<evidence type="ECO:0000256" key="4">
    <source>
        <dbReference type="ARBA" id="ARBA00023242"/>
    </source>
</evidence>
<dbReference type="GO" id="GO:0004861">
    <property type="term" value="F:cyclin-dependent protein serine/threonine kinase inhibitor activity"/>
    <property type="evidence" value="ECO:0007669"/>
    <property type="project" value="InterPro"/>
</dbReference>
<keyword evidence="3" id="KW-0649">Protein kinase inhibitor</keyword>
<dbReference type="PANTHER" id="PTHR10265:SF45">
    <property type="entry name" value="DACAPO"/>
    <property type="match status" value="1"/>
</dbReference>
<dbReference type="AlphaFoldDB" id="A0AAD5RCW2"/>
<evidence type="ECO:0000256" key="6">
    <source>
        <dbReference type="SAM" id="MobiDB-lite"/>
    </source>
</evidence>
<dbReference type="GO" id="GO:0005634">
    <property type="term" value="C:nucleus"/>
    <property type="evidence" value="ECO:0007669"/>
    <property type="project" value="UniProtKB-SubCell"/>
</dbReference>
<dbReference type="Proteomes" id="UP001196413">
    <property type="component" value="Unassembled WGS sequence"/>
</dbReference>
<evidence type="ECO:0000256" key="1">
    <source>
        <dbReference type="ARBA" id="ARBA00004123"/>
    </source>
</evidence>
<feature type="compositionally biased region" description="Low complexity" evidence="6">
    <location>
        <begin position="239"/>
        <end position="254"/>
    </location>
</feature>
<keyword evidence="9" id="KW-1185">Reference proteome</keyword>
<comment type="caution">
    <text evidence="8">The sequence shown here is derived from an EMBL/GenBank/DDBJ whole genome shotgun (WGS) entry which is preliminary data.</text>
</comment>
<dbReference type="InterPro" id="IPR044898">
    <property type="entry name" value="CDI_dom_sf"/>
</dbReference>
<evidence type="ECO:0000256" key="5">
    <source>
        <dbReference type="ARBA" id="ARBA00023306"/>
    </source>
</evidence>
<feature type="compositionally biased region" description="Polar residues" evidence="6">
    <location>
        <begin position="203"/>
        <end position="222"/>
    </location>
</feature>
<organism evidence="8 9">
    <name type="scientific">Parelaphostrongylus tenuis</name>
    <name type="common">Meningeal worm</name>
    <dbReference type="NCBI Taxonomy" id="148309"/>
    <lineage>
        <taxon>Eukaryota</taxon>
        <taxon>Metazoa</taxon>
        <taxon>Ecdysozoa</taxon>
        <taxon>Nematoda</taxon>
        <taxon>Chromadorea</taxon>
        <taxon>Rhabditida</taxon>
        <taxon>Rhabditina</taxon>
        <taxon>Rhabditomorpha</taxon>
        <taxon>Strongyloidea</taxon>
        <taxon>Metastrongylidae</taxon>
        <taxon>Parelaphostrongylus</taxon>
    </lineage>
</organism>
<dbReference type="GO" id="GO:0051726">
    <property type="term" value="P:regulation of cell cycle"/>
    <property type="evidence" value="ECO:0007669"/>
    <property type="project" value="InterPro"/>
</dbReference>
<sequence>MASSIRHGDSASSSLFFDDIEPEQHTHTHYRGGGPDPLVVVPWTEDRFLSHDGAIVVLALHDRIRRCLFGRPNRNEVDKWLSEADKKQLKTSKEKWSYDFELDTPVSGDVEYEILPLDKVPSVYKPCKIRNKKARKVLEFDSNVPSVSKEEEESESDWSSDLHRPLTRSFMKQHGGDLARSLRNLKQAKLTNYLRVRKRRTVETQSPKRTASSLKSTKSVLPSSPFRFVDDVDSQGVVSPDSTSPRSSSTSPMKSPRKRPAQNIVKEQRQLRVPKQRSHTAIVDL</sequence>
<keyword evidence="5" id="KW-0131">Cell cycle</keyword>
<keyword evidence="4" id="KW-0539">Nucleus</keyword>
<name>A0AAD5RCW2_PARTN</name>
<dbReference type="Pfam" id="PF02234">
    <property type="entry name" value="CDI"/>
    <property type="match status" value="1"/>
</dbReference>
<reference evidence="8" key="1">
    <citation type="submission" date="2021-06" db="EMBL/GenBank/DDBJ databases">
        <title>Parelaphostrongylus tenuis whole genome reference sequence.</title>
        <authorList>
            <person name="Garwood T.J."/>
            <person name="Larsen P.A."/>
            <person name="Fountain-Jones N.M."/>
            <person name="Garbe J.R."/>
            <person name="Macchietto M.G."/>
            <person name="Kania S.A."/>
            <person name="Gerhold R.W."/>
            <person name="Richards J.E."/>
            <person name="Wolf T.M."/>
        </authorList>
    </citation>
    <scope>NUCLEOTIDE SEQUENCE</scope>
    <source>
        <strain evidence="8">MNPRO001-30</strain>
        <tissue evidence="8">Meninges</tissue>
    </source>
</reference>
<evidence type="ECO:0000256" key="3">
    <source>
        <dbReference type="ARBA" id="ARBA00023013"/>
    </source>
</evidence>
<evidence type="ECO:0000313" key="9">
    <source>
        <dbReference type="Proteomes" id="UP001196413"/>
    </source>
</evidence>
<accession>A0AAD5RCW2</accession>
<feature type="domain" description="Cyclin-dependent kinase inhibitor" evidence="7">
    <location>
        <begin position="67"/>
        <end position="114"/>
    </location>
</feature>
<comment type="similarity">
    <text evidence="2">Belongs to the CDI family.</text>
</comment>